<keyword evidence="5" id="KW-0255">Endonuclease</keyword>
<dbReference type="GO" id="GO:0004519">
    <property type="term" value="F:endonuclease activity"/>
    <property type="evidence" value="ECO:0007669"/>
    <property type="project" value="UniProtKB-KW"/>
</dbReference>
<keyword evidence="5" id="KW-0378">Hydrolase</keyword>
<evidence type="ECO:0000256" key="2">
    <source>
        <dbReference type="ARBA" id="ARBA00022747"/>
    </source>
</evidence>
<sequence>MKTAQLSEVAQLDYGFAFDSKLFNTEGRGLPLVRIRDVVRGWSDTYYSGDYTDRYIVNDGDYLIGMDGQFNLARWRGGKALLNQRVCRIGALDASLDRTYLARFMPRALKAIEDSTPFVTVKHLSAKALNAIRVPLPPLPEQRRIAAILDQADALRAKRRQVLTHLEEALPSLFAETLAGSDHNSVPLAEAAEIWDCPHSTPKWTESGAVCLRTPNLTAGGWNWEDTRFVDEEQFGRRSKGGGAQPGDIILSREGTVGIAAIVQPGMRVCMGQRLVQVRPRTDSLLPEWALAYLLTALHPSRIAQAMVGSTAQHLNVKDLRALPVPIPSLKVQRGFADRAAQVARGRATVARAHTADDELFSSLQSRAFRGEL</sequence>
<dbReference type="SUPFAM" id="SSF116734">
    <property type="entry name" value="DNA methylase specificity domain"/>
    <property type="match status" value="2"/>
</dbReference>
<organism evidence="5 6">
    <name type="scientific">Georgenia halophila</name>
    <dbReference type="NCBI Taxonomy" id="620889"/>
    <lineage>
        <taxon>Bacteria</taxon>
        <taxon>Bacillati</taxon>
        <taxon>Actinomycetota</taxon>
        <taxon>Actinomycetes</taxon>
        <taxon>Micrococcales</taxon>
        <taxon>Bogoriellaceae</taxon>
        <taxon>Georgenia</taxon>
    </lineage>
</organism>
<keyword evidence="5" id="KW-0540">Nuclease</keyword>
<accession>A0ABP8LLF2</accession>
<keyword evidence="2" id="KW-0680">Restriction system</keyword>
<comment type="caution">
    <text evidence="5">The sequence shown here is derived from an EMBL/GenBank/DDBJ whole genome shotgun (WGS) entry which is preliminary data.</text>
</comment>
<reference evidence="6" key="1">
    <citation type="journal article" date="2019" name="Int. J. Syst. Evol. Microbiol.">
        <title>The Global Catalogue of Microorganisms (GCM) 10K type strain sequencing project: providing services to taxonomists for standard genome sequencing and annotation.</title>
        <authorList>
            <consortium name="The Broad Institute Genomics Platform"/>
            <consortium name="The Broad Institute Genome Sequencing Center for Infectious Disease"/>
            <person name="Wu L."/>
            <person name="Ma J."/>
        </authorList>
    </citation>
    <scope>NUCLEOTIDE SEQUENCE [LARGE SCALE GENOMIC DNA]</scope>
    <source>
        <strain evidence="6">JCM 17810</strain>
    </source>
</reference>
<feature type="domain" description="Type I restriction modification DNA specificity" evidence="4">
    <location>
        <begin position="2"/>
        <end position="163"/>
    </location>
</feature>
<dbReference type="Pfam" id="PF01420">
    <property type="entry name" value="Methylase_S"/>
    <property type="match status" value="2"/>
</dbReference>
<dbReference type="Proteomes" id="UP001500622">
    <property type="component" value="Unassembled WGS sequence"/>
</dbReference>
<keyword evidence="3" id="KW-0238">DNA-binding</keyword>
<evidence type="ECO:0000256" key="3">
    <source>
        <dbReference type="ARBA" id="ARBA00023125"/>
    </source>
</evidence>
<dbReference type="PANTHER" id="PTHR30408">
    <property type="entry name" value="TYPE-1 RESTRICTION ENZYME ECOKI SPECIFICITY PROTEIN"/>
    <property type="match status" value="1"/>
</dbReference>
<dbReference type="EMBL" id="BAABGN010000013">
    <property type="protein sequence ID" value="GAA4431524.1"/>
    <property type="molecule type" value="Genomic_DNA"/>
</dbReference>
<dbReference type="Gene3D" id="3.90.220.20">
    <property type="entry name" value="DNA methylase specificity domains"/>
    <property type="match status" value="2"/>
</dbReference>
<dbReference type="CDD" id="cd17257">
    <property type="entry name" value="RMtype1_S_EcoBI-TRD1-CR1_like"/>
    <property type="match status" value="1"/>
</dbReference>
<dbReference type="RefSeq" id="WP_345218094.1">
    <property type="nucleotide sequence ID" value="NZ_BAABGN010000013.1"/>
</dbReference>
<feature type="domain" description="Type I restriction modification DNA specificity" evidence="4">
    <location>
        <begin position="247"/>
        <end position="338"/>
    </location>
</feature>
<comment type="similarity">
    <text evidence="1">Belongs to the type-I restriction system S methylase family.</text>
</comment>
<evidence type="ECO:0000313" key="5">
    <source>
        <dbReference type="EMBL" id="GAA4431524.1"/>
    </source>
</evidence>
<name>A0ABP8LLF2_9MICO</name>
<dbReference type="InterPro" id="IPR052021">
    <property type="entry name" value="Type-I_RS_S_subunit"/>
</dbReference>
<evidence type="ECO:0000313" key="6">
    <source>
        <dbReference type="Proteomes" id="UP001500622"/>
    </source>
</evidence>
<proteinExistence type="inferred from homology"/>
<evidence type="ECO:0000259" key="4">
    <source>
        <dbReference type="Pfam" id="PF01420"/>
    </source>
</evidence>
<keyword evidence="6" id="KW-1185">Reference proteome</keyword>
<dbReference type="InterPro" id="IPR000055">
    <property type="entry name" value="Restrct_endonuc_typeI_TRD"/>
</dbReference>
<protein>
    <submittedName>
        <fullName evidence="5">Restriction endonuclease subunit S</fullName>
    </submittedName>
</protein>
<dbReference type="PANTHER" id="PTHR30408:SF12">
    <property type="entry name" value="TYPE I RESTRICTION ENZYME MJAVIII SPECIFICITY SUBUNIT"/>
    <property type="match status" value="1"/>
</dbReference>
<evidence type="ECO:0000256" key="1">
    <source>
        <dbReference type="ARBA" id="ARBA00010923"/>
    </source>
</evidence>
<gene>
    <name evidence="5" type="ORF">GCM10023169_36160</name>
</gene>
<dbReference type="InterPro" id="IPR044946">
    <property type="entry name" value="Restrct_endonuc_typeI_TRD_sf"/>
</dbReference>